<name>R8BL87_PHAM7</name>
<keyword evidence="2" id="KW-0547">Nucleotide-binding</keyword>
<evidence type="ECO:0000313" key="10">
    <source>
        <dbReference type="Proteomes" id="UP000014074"/>
    </source>
</evidence>
<protein>
    <submittedName>
        <fullName evidence="9">Putative dna repair protein rad57 protein</fullName>
    </submittedName>
</protein>
<dbReference type="eggNOG" id="KOG1564">
    <property type="taxonomic scope" value="Eukaryota"/>
</dbReference>
<sequence>MTDLLRVLPTFPVGQYASLIPGLEKHQVTVSDLLTLEVADIGKRTQLPLLDLKRLCNAVLGALHSDLGVSDKKTSDKEKDSPSNNRPQEPLRQSPGDLKAARSTISTLDETLDAALGGGIPTGYVTEITGESGAGKTQFLLSLLLAVQLPPPYGLSRPALYISTEAALSTRRLSQMLNNNPLFNTGETRPSLDNIVSTATPDLESQDHILTYQVPVEVERRNVGLIVLDSVAANYRAEFERGGSGQLSSNMGARSAELVRLGMLLRDLARKYNLAVVVANQVADRFGTVSPVSVLRNASSLRSGRTSTPYTSHVKFSQDSPLASRSRPPAQPLPPVEPSSSMADALPRSSMPEPAPPPSTYMPPPPPGSEDLGPPAPPALMLDHQQRWFTGWGDDPFASYALKTPSLGLVWSTQIACRIALFKKTAYGLSRYNGEEDEARGMPTLKMWRRWMKVVFAPHVAATGPGLDGAVEFEVNMGGLRAVTKEKEK</sequence>
<accession>R8BL87</accession>
<evidence type="ECO:0000256" key="1">
    <source>
        <dbReference type="ARBA" id="ARBA00004123"/>
    </source>
</evidence>
<dbReference type="InterPro" id="IPR020588">
    <property type="entry name" value="RecA_ATP-bd"/>
</dbReference>
<feature type="domain" description="RecA family profile 1" evidence="8">
    <location>
        <begin position="101"/>
        <end position="282"/>
    </location>
</feature>
<comment type="subcellular location">
    <subcellularLocation>
        <location evidence="1">Nucleus</location>
    </subcellularLocation>
</comment>
<evidence type="ECO:0000313" key="9">
    <source>
        <dbReference type="EMBL" id="EOO00025.1"/>
    </source>
</evidence>
<keyword evidence="3" id="KW-0227">DNA damage</keyword>
<dbReference type="OrthoDB" id="1861185at2759"/>
<dbReference type="GO" id="GO:0000730">
    <property type="term" value="P:DNA recombinase assembly"/>
    <property type="evidence" value="ECO:0007669"/>
    <property type="project" value="TreeGrafter"/>
</dbReference>
<keyword evidence="10" id="KW-1185">Reference proteome</keyword>
<proteinExistence type="predicted"/>
<organism evidence="9 10">
    <name type="scientific">Phaeoacremonium minimum (strain UCR-PA7)</name>
    <name type="common">Esca disease fungus</name>
    <name type="synonym">Togninia minima</name>
    <dbReference type="NCBI Taxonomy" id="1286976"/>
    <lineage>
        <taxon>Eukaryota</taxon>
        <taxon>Fungi</taxon>
        <taxon>Dikarya</taxon>
        <taxon>Ascomycota</taxon>
        <taxon>Pezizomycotina</taxon>
        <taxon>Sordariomycetes</taxon>
        <taxon>Sordariomycetidae</taxon>
        <taxon>Togniniales</taxon>
        <taxon>Togniniaceae</taxon>
        <taxon>Phaeoacremonium</taxon>
    </lineage>
</organism>
<dbReference type="GO" id="GO:0006312">
    <property type="term" value="P:mitotic recombination"/>
    <property type="evidence" value="ECO:0007669"/>
    <property type="project" value="TreeGrafter"/>
</dbReference>
<feature type="compositionally biased region" description="Polar residues" evidence="7">
    <location>
        <begin position="299"/>
        <end position="323"/>
    </location>
</feature>
<feature type="compositionally biased region" description="Pro residues" evidence="7">
    <location>
        <begin position="353"/>
        <end position="378"/>
    </location>
</feature>
<dbReference type="Gene3D" id="3.40.50.300">
    <property type="entry name" value="P-loop containing nucleotide triphosphate hydrolases"/>
    <property type="match status" value="1"/>
</dbReference>
<dbReference type="PROSITE" id="PS50162">
    <property type="entry name" value="RECA_2"/>
    <property type="match status" value="1"/>
</dbReference>
<feature type="region of interest" description="Disordered" evidence="7">
    <location>
        <begin position="70"/>
        <end position="100"/>
    </location>
</feature>
<dbReference type="GO" id="GO:0140664">
    <property type="term" value="F:ATP-dependent DNA damage sensor activity"/>
    <property type="evidence" value="ECO:0007669"/>
    <property type="project" value="InterPro"/>
</dbReference>
<dbReference type="InterPro" id="IPR047348">
    <property type="entry name" value="XRCC3-like_C"/>
</dbReference>
<dbReference type="RefSeq" id="XP_007915186.1">
    <property type="nucleotide sequence ID" value="XM_007916995.1"/>
</dbReference>
<evidence type="ECO:0000256" key="7">
    <source>
        <dbReference type="SAM" id="MobiDB-lite"/>
    </source>
</evidence>
<dbReference type="InterPro" id="IPR027417">
    <property type="entry name" value="P-loop_NTPase"/>
</dbReference>
<dbReference type="GO" id="GO:0000150">
    <property type="term" value="F:DNA strand exchange activity"/>
    <property type="evidence" value="ECO:0007669"/>
    <property type="project" value="TreeGrafter"/>
</dbReference>
<dbReference type="GO" id="GO:0003697">
    <property type="term" value="F:single-stranded DNA binding"/>
    <property type="evidence" value="ECO:0007669"/>
    <property type="project" value="TreeGrafter"/>
</dbReference>
<dbReference type="GO" id="GO:0003690">
    <property type="term" value="F:double-stranded DNA binding"/>
    <property type="evidence" value="ECO:0007669"/>
    <property type="project" value="TreeGrafter"/>
</dbReference>
<reference evidence="10" key="1">
    <citation type="journal article" date="2013" name="Genome Announc.">
        <title>Draft genome sequence of the ascomycete Phaeoacremonium aleophilum strain UCR-PA7, a causal agent of the esca disease complex in grapevines.</title>
        <authorList>
            <person name="Blanco-Ulate B."/>
            <person name="Rolshausen P."/>
            <person name="Cantu D."/>
        </authorList>
    </citation>
    <scope>NUCLEOTIDE SEQUENCE [LARGE SCALE GENOMIC DNA]</scope>
    <source>
        <strain evidence="10">UCR-PA7</strain>
    </source>
</reference>
<dbReference type="Proteomes" id="UP000014074">
    <property type="component" value="Unassembled WGS sequence"/>
</dbReference>
<dbReference type="SUPFAM" id="SSF52540">
    <property type="entry name" value="P-loop containing nucleoside triphosphate hydrolases"/>
    <property type="match status" value="1"/>
</dbReference>
<keyword evidence="5" id="KW-0234">DNA repair</keyword>
<dbReference type="GO" id="GO:0005524">
    <property type="term" value="F:ATP binding"/>
    <property type="evidence" value="ECO:0007669"/>
    <property type="project" value="UniProtKB-KW"/>
</dbReference>
<evidence type="ECO:0000256" key="5">
    <source>
        <dbReference type="ARBA" id="ARBA00023204"/>
    </source>
</evidence>
<evidence type="ECO:0000256" key="3">
    <source>
        <dbReference type="ARBA" id="ARBA00022763"/>
    </source>
</evidence>
<evidence type="ECO:0000259" key="8">
    <source>
        <dbReference type="PROSITE" id="PS50162"/>
    </source>
</evidence>
<dbReference type="GeneID" id="19324962"/>
<dbReference type="CDD" id="cd19491">
    <property type="entry name" value="XRCC3"/>
    <property type="match status" value="1"/>
</dbReference>
<dbReference type="InterPro" id="IPR013632">
    <property type="entry name" value="Rad51_C"/>
</dbReference>
<dbReference type="PANTHER" id="PTHR22942">
    <property type="entry name" value="RECA/RAD51/RADA DNA STRAND-PAIRING FAMILY MEMBER"/>
    <property type="match status" value="1"/>
</dbReference>
<dbReference type="GO" id="GO:0005634">
    <property type="term" value="C:nucleus"/>
    <property type="evidence" value="ECO:0007669"/>
    <property type="project" value="UniProtKB-SubCell"/>
</dbReference>
<keyword evidence="6" id="KW-0539">Nucleus</keyword>
<dbReference type="GO" id="GO:0061982">
    <property type="term" value="P:meiosis I cell cycle process"/>
    <property type="evidence" value="ECO:0007669"/>
    <property type="project" value="UniProtKB-ARBA"/>
</dbReference>
<dbReference type="GO" id="GO:0042148">
    <property type="term" value="P:DNA strand invasion"/>
    <property type="evidence" value="ECO:0007669"/>
    <property type="project" value="TreeGrafter"/>
</dbReference>
<feature type="compositionally biased region" description="Basic and acidic residues" evidence="7">
    <location>
        <begin position="70"/>
        <end position="81"/>
    </location>
</feature>
<dbReference type="EMBL" id="KB933118">
    <property type="protein sequence ID" value="EOO00025.1"/>
    <property type="molecule type" value="Genomic_DNA"/>
</dbReference>
<evidence type="ECO:0000256" key="6">
    <source>
        <dbReference type="ARBA" id="ARBA00023242"/>
    </source>
</evidence>
<keyword evidence="4" id="KW-0067">ATP-binding</keyword>
<dbReference type="AlphaFoldDB" id="R8BL87"/>
<dbReference type="HOGENOM" id="CLU_013059_1_0_1"/>
<evidence type="ECO:0000256" key="4">
    <source>
        <dbReference type="ARBA" id="ARBA00022840"/>
    </source>
</evidence>
<feature type="region of interest" description="Disordered" evidence="7">
    <location>
        <begin position="299"/>
        <end position="380"/>
    </location>
</feature>
<dbReference type="Pfam" id="PF08423">
    <property type="entry name" value="Rad51"/>
    <property type="match status" value="1"/>
</dbReference>
<evidence type="ECO:0000256" key="2">
    <source>
        <dbReference type="ARBA" id="ARBA00022741"/>
    </source>
</evidence>
<gene>
    <name evidence="9" type="ORF">UCRPA7_4504</name>
</gene>
<dbReference type="PANTHER" id="PTHR22942:SF66">
    <property type="entry name" value="RE19845P"/>
    <property type="match status" value="1"/>
</dbReference>
<dbReference type="KEGG" id="tmn:UCRPA7_4504"/>